<feature type="region of interest" description="Disordered" evidence="1">
    <location>
        <begin position="49"/>
        <end position="70"/>
    </location>
</feature>
<name>A0A3P7NLY3_DIBLA</name>
<feature type="compositionally biased region" description="Basic and acidic residues" evidence="1">
    <location>
        <begin position="85"/>
        <end position="103"/>
    </location>
</feature>
<feature type="compositionally biased region" description="Low complexity" evidence="1">
    <location>
        <begin position="50"/>
        <end position="64"/>
    </location>
</feature>
<evidence type="ECO:0000313" key="3">
    <source>
        <dbReference type="Proteomes" id="UP000281553"/>
    </source>
</evidence>
<dbReference type="AlphaFoldDB" id="A0A3P7NLY3"/>
<evidence type="ECO:0000256" key="1">
    <source>
        <dbReference type="SAM" id="MobiDB-lite"/>
    </source>
</evidence>
<feature type="region of interest" description="Disordered" evidence="1">
    <location>
        <begin position="85"/>
        <end position="115"/>
    </location>
</feature>
<sequence>MSKVHEFVNRLLLVLKGHKKGGFGGAKVKTDFAAIEAAANEEAKRLEMLQQRQTQQQKATTAPMTEEEETRRIISMRLAYQDIQEKQKKEETIKDPKKAEQVERLGMSNLAGRNK</sequence>
<organism evidence="2 3">
    <name type="scientific">Dibothriocephalus latus</name>
    <name type="common">Fish tapeworm</name>
    <name type="synonym">Diphyllobothrium latum</name>
    <dbReference type="NCBI Taxonomy" id="60516"/>
    <lineage>
        <taxon>Eukaryota</taxon>
        <taxon>Metazoa</taxon>
        <taxon>Spiralia</taxon>
        <taxon>Lophotrochozoa</taxon>
        <taxon>Platyhelminthes</taxon>
        <taxon>Cestoda</taxon>
        <taxon>Eucestoda</taxon>
        <taxon>Diphyllobothriidea</taxon>
        <taxon>Diphyllobothriidae</taxon>
        <taxon>Dibothriocephalus</taxon>
    </lineage>
</organism>
<protein>
    <submittedName>
        <fullName evidence="2">Uncharacterized protein</fullName>
    </submittedName>
</protein>
<dbReference type="EMBL" id="UYRU01092344">
    <property type="protein sequence ID" value="VDN38053.1"/>
    <property type="molecule type" value="Genomic_DNA"/>
</dbReference>
<evidence type="ECO:0000313" key="2">
    <source>
        <dbReference type="EMBL" id="VDN38053.1"/>
    </source>
</evidence>
<proteinExistence type="predicted"/>
<reference evidence="2 3" key="1">
    <citation type="submission" date="2018-11" db="EMBL/GenBank/DDBJ databases">
        <authorList>
            <consortium name="Pathogen Informatics"/>
        </authorList>
    </citation>
    <scope>NUCLEOTIDE SEQUENCE [LARGE SCALE GENOMIC DNA]</scope>
</reference>
<keyword evidence="3" id="KW-1185">Reference proteome</keyword>
<dbReference type="Proteomes" id="UP000281553">
    <property type="component" value="Unassembled WGS sequence"/>
</dbReference>
<gene>
    <name evidence="2" type="ORF">DILT_LOCUS17512</name>
</gene>
<accession>A0A3P7NLY3</accession>